<reference evidence="3 4" key="1">
    <citation type="submission" date="2020-02" db="EMBL/GenBank/DDBJ databases">
        <title>Genome sequence of the type strain CGMCC 1.15528 of Mesorhizobium zhangyense.</title>
        <authorList>
            <person name="Gao J."/>
            <person name="Sun J."/>
        </authorList>
    </citation>
    <scope>NUCLEOTIDE SEQUENCE [LARGE SCALE GENOMIC DNA]</scope>
    <source>
        <strain evidence="3 4">CGMCC 1.15528</strain>
    </source>
</reference>
<feature type="signal peptide" evidence="1">
    <location>
        <begin position="1"/>
        <end position="35"/>
    </location>
</feature>
<dbReference type="AlphaFoldDB" id="A0A7C9R7Q8"/>
<evidence type="ECO:0000259" key="2">
    <source>
        <dbReference type="Pfam" id="PF01738"/>
    </source>
</evidence>
<keyword evidence="3" id="KW-0378">Hydrolase</keyword>
<sequence>MAGPDTDRMSAALFRFLRGPLLLAWLMLACVTAFAAETPPQKTKIPTPAGNVLVEKYGAAGGSTRPAIILLSGSRGLAAPAYGELARKFQAAGMDVFLVHYLTREDIDTIEQAGGVSARKRYYDKRLPDWISSVRAVVAFLRRDPLYGDKIGLLGISLGANVAAATAANASGVSALVLVDGGFPESHAGQVRSIPPLLLIWGSADQVFPLSTGHNLQRTAAALGETAILDIYDGARHDFFIRPGHQAQTARERVARFLLERLALKP</sequence>
<organism evidence="3 4">
    <name type="scientific">Mesorhizobium zhangyense</name>
    <dbReference type="NCBI Taxonomy" id="1776730"/>
    <lineage>
        <taxon>Bacteria</taxon>
        <taxon>Pseudomonadati</taxon>
        <taxon>Pseudomonadota</taxon>
        <taxon>Alphaproteobacteria</taxon>
        <taxon>Hyphomicrobiales</taxon>
        <taxon>Phyllobacteriaceae</taxon>
        <taxon>Mesorhizobium</taxon>
    </lineage>
</organism>
<proteinExistence type="predicted"/>
<dbReference type="InterPro" id="IPR002925">
    <property type="entry name" value="Dienelactn_hydro"/>
</dbReference>
<dbReference type="PANTHER" id="PTHR46623:SF6">
    <property type="entry name" value="ALPHA_BETA-HYDROLASES SUPERFAMILY PROTEIN"/>
    <property type="match status" value="1"/>
</dbReference>
<feature type="domain" description="Dienelactone hydrolase" evidence="2">
    <location>
        <begin position="64"/>
        <end position="245"/>
    </location>
</feature>
<accession>A0A7C9R7Q8</accession>
<evidence type="ECO:0000313" key="4">
    <source>
        <dbReference type="Proteomes" id="UP000481252"/>
    </source>
</evidence>
<protein>
    <submittedName>
        <fullName evidence="3">Alpha/beta hydrolase</fullName>
    </submittedName>
</protein>
<dbReference type="InterPro" id="IPR051049">
    <property type="entry name" value="Dienelactone_hydrolase-like"/>
</dbReference>
<comment type="caution">
    <text evidence="3">The sequence shown here is derived from an EMBL/GenBank/DDBJ whole genome shotgun (WGS) entry which is preliminary data.</text>
</comment>
<keyword evidence="1" id="KW-0732">Signal</keyword>
<dbReference type="RefSeq" id="WP_165118408.1">
    <property type="nucleotide sequence ID" value="NZ_JAAKZG010000005.1"/>
</dbReference>
<dbReference type="PANTHER" id="PTHR46623">
    <property type="entry name" value="CARBOXYMETHYLENEBUTENOLIDASE-RELATED"/>
    <property type="match status" value="1"/>
</dbReference>
<dbReference type="Pfam" id="PF01738">
    <property type="entry name" value="DLH"/>
    <property type="match status" value="1"/>
</dbReference>
<name>A0A7C9R7Q8_9HYPH</name>
<dbReference type="GO" id="GO:0016787">
    <property type="term" value="F:hydrolase activity"/>
    <property type="evidence" value="ECO:0007669"/>
    <property type="project" value="UniProtKB-KW"/>
</dbReference>
<dbReference type="SUPFAM" id="SSF53474">
    <property type="entry name" value="alpha/beta-Hydrolases"/>
    <property type="match status" value="1"/>
</dbReference>
<feature type="chain" id="PRO_5028995655" evidence="1">
    <location>
        <begin position="36"/>
        <end position="266"/>
    </location>
</feature>
<dbReference type="InterPro" id="IPR029058">
    <property type="entry name" value="AB_hydrolase_fold"/>
</dbReference>
<evidence type="ECO:0000313" key="3">
    <source>
        <dbReference type="EMBL" id="NGN42240.1"/>
    </source>
</evidence>
<dbReference type="Proteomes" id="UP000481252">
    <property type="component" value="Unassembled WGS sequence"/>
</dbReference>
<gene>
    <name evidence="3" type="ORF">G6N74_14315</name>
</gene>
<keyword evidence="4" id="KW-1185">Reference proteome</keyword>
<evidence type="ECO:0000256" key="1">
    <source>
        <dbReference type="SAM" id="SignalP"/>
    </source>
</evidence>
<dbReference type="Gene3D" id="3.40.50.1820">
    <property type="entry name" value="alpha/beta hydrolase"/>
    <property type="match status" value="1"/>
</dbReference>
<dbReference type="EMBL" id="JAAKZG010000005">
    <property type="protein sequence ID" value="NGN42240.1"/>
    <property type="molecule type" value="Genomic_DNA"/>
</dbReference>